<proteinExistence type="predicted"/>
<dbReference type="GO" id="GO:0008725">
    <property type="term" value="F:DNA-3-methyladenine glycosylase activity"/>
    <property type="evidence" value="ECO:0007669"/>
    <property type="project" value="TreeGrafter"/>
</dbReference>
<dbReference type="GO" id="GO:0006307">
    <property type="term" value="P:DNA alkylation repair"/>
    <property type="evidence" value="ECO:0007669"/>
    <property type="project" value="TreeGrafter"/>
</dbReference>
<reference evidence="13" key="1">
    <citation type="submission" date="2018-06" db="EMBL/GenBank/DDBJ databases">
        <authorList>
            <person name="Zhirakovskaya E."/>
        </authorList>
    </citation>
    <scope>NUCLEOTIDE SEQUENCE</scope>
</reference>
<keyword evidence="10" id="KW-0804">Transcription</keyword>
<dbReference type="InterPro" id="IPR003265">
    <property type="entry name" value="HhH-GPD_domain"/>
</dbReference>
<dbReference type="InterPro" id="IPR023170">
    <property type="entry name" value="HhH_base_excis_C"/>
</dbReference>
<dbReference type="SMART" id="SM00342">
    <property type="entry name" value="HTH_ARAC"/>
    <property type="match status" value="1"/>
</dbReference>
<dbReference type="Pfam" id="PF06029">
    <property type="entry name" value="AlkA_N"/>
    <property type="match status" value="1"/>
</dbReference>
<dbReference type="Pfam" id="PF00730">
    <property type="entry name" value="HhH-GPD"/>
    <property type="match status" value="1"/>
</dbReference>
<dbReference type="Gene3D" id="3.40.10.10">
    <property type="entry name" value="DNA Methylphosphotriester Repair Domain"/>
    <property type="match status" value="1"/>
</dbReference>
<dbReference type="InterPro" id="IPR018060">
    <property type="entry name" value="HTH_AraC"/>
</dbReference>
<name>A0A3B0VGH0_9ZZZZ</name>
<evidence type="ECO:0000313" key="13">
    <source>
        <dbReference type="EMBL" id="VAW31156.1"/>
    </source>
</evidence>
<evidence type="ECO:0000256" key="6">
    <source>
        <dbReference type="ARBA" id="ARBA00022833"/>
    </source>
</evidence>
<dbReference type="SUPFAM" id="SSF46689">
    <property type="entry name" value="Homeodomain-like"/>
    <property type="match status" value="1"/>
</dbReference>
<dbReference type="Gene3D" id="1.10.340.30">
    <property type="entry name" value="Hypothetical protein, domain 2"/>
    <property type="match status" value="1"/>
</dbReference>
<dbReference type="SMART" id="SM01009">
    <property type="entry name" value="AlkA_N"/>
    <property type="match status" value="1"/>
</dbReference>
<keyword evidence="7" id="KW-0805">Transcription regulation</keyword>
<dbReference type="CDD" id="cd00056">
    <property type="entry name" value="ENDO3c"/>
    <property type="match status" value="1"/>
</dbReference>
<evidence type="ECO:0000256" key="11">
    <source>
        <dbReference type="ARBA" id="ARBA00023204"/>
    </source>
</evidence>
<keyword evidence="13" id="KW-0378">Hydrolase</keyword>
<evidence type="ECO:0000256" key="7">
    <source>
        <dbReference type="ARBA" id="ARBA00023015"/>
    </source>
</evidence>
<dbReference type="SUPFAM" id="SSF55945">
    <property type="entry name" value="TATA-box binding protein-like"/>
    <property type="match status" value="1"/>
</dbReference>
<dbReference type="InterPro" id="IPR018062">
    <property type="entry name" value="HTH_AraC-typ_CS"/>
</dbReference>
<feature type="domain" description="HTH araC/xylS-type" evidence="12">
    <location>
        <begin position="83"/>
        <end position="181"/>
    </location>
</feature>
<dbReference type="GO" id="GO:0032131">
    <property type="term" value="F:alkylated DNA binding"/>
    <property type="evidence" value="ECO:0007669"/>
    <property type="project" value="TreeGrafter"/>
</dbReference>
<dbReference type="GO" id="GO:0008270">
    <property type="term" value="F:zinc ion binding"/>
    <property type="evidence" value="ECO:0007669"/>
    <property type="project" value="InterPro"/>
</dbReference>
<dbReference type="SUPFAM" id="SSF57884">
    <property type="entry name" value="Ada DNA repair protein, N-terminal domain (N-Ada 10)"/>
    <property type="match status" value="1"/>
</dbReference>
<dbReference type="InterPro" id="IPR009057">
    <property type="entry name" value="Homeodomain-like_sf"/>
</dbReference>
<dbReference type="PROSITE" id="PS01124">
    <property type="entry name" value="HTH_ARAC_FAMILY_2"/>
    <property type="match status" value="1"/>
</dbReference>
<dbReference type="Gene3D" id="1.10.10.60">
    <property type="entry name" value="Homeodomain-like"/>
    <property type="match status" value="1"/>
</dbReference>
<evidence type="ECO:0000256" key="8">
    <source>
        <dbReference type="ARBA" id="ARBA00023125"/>
    </source>
</evidence>
<evidence type="ECO:0000256" key="9">
    <source>
        <dbReference type="ARBA" id="ARBA00023159"/>
    </source>
</evidence>
<dbReference type="InterPro" id="IPR037046">
    <property type="entry name" value="AlkA_N_sf"/>
</dbReference>
<keyword evidence="3 13" id="KW-0808">Transferase</keyword>
<keyword evidence="11" id="KW-0234">DNA repair</keyword>
<dbReference type="InterPro" id="IPR011257">
    <property type="entry name" value="DNA_glycosylase"/>
</dbReference>
<protein>
    <submittedName>
        <fullName evidence="13">Methylphosphotriester-DNA--protein-cysteine S-methyltransferase / DNA-3-methyladenine glycosylase II</fullName>
        <ecNumber evidence="13">3.2.2.21</ecNumber>
    </submittedName>
</protein>
<dbReference type="Pfam" id="PF12833">
    <property type="entry name" value="HTH_18"/>
    <property type="match status" value="1"/>
</dbReference>
<dbReference type="GO" id="GO:0043916">
    <property type="term" value="F:DNA-7-methylguanine glycosylase activity"/>
    <property type="evidence" value="ECO:0007669"/>
    <property type="project" value="TreeGrafter"/>
</dbReference>
<accession>A0A3B0VGH0</accession>
<gene>
    <name evidence="13" type="ORF">MNBD_CHLOROFLEXI01-4859</name>
</gene>
<evidence type="ECO:0000256" key="3">
    <source>
        <dbReference type="ARBA" id="ARBA00022679"/>
    </source>
</evidence>
<keyword evidence="8" id="KW-0238">DNA-binding</keyword>
<evidence type="ECO:0000259" key="12">
    <source>
        <dbReference type="PROSITE" id="PS01124"/>
    </source>
</evidence>
<dbReference type="InterPro" id="IPR004026">
    <property type="entry name" value="Ada_DNA_repair_Zn-bd"/>
</dbReference>
<sequence length="486" mass="54763">MTGEIHPAIEFSYEKDVRFDGHFFRAIVTTGIFCRPICPSRPARAENVLFFSTAAAAAEAGFRPCLRCRPESAPDRPDGVGVSRLVHQALRLISEGVQGKELAERLHFSPRQLRRHFVKELGAPPVAVTQTRRLLFAKKLIDETQLPMTEVAFSAGYSSVRRFNDAIQQTYGRSPSQIRNSRRNAKVARTPKVLKLKLFYRPPYAWSFMWRYLAARAVPAVETITHNRYRRTVRFGDDVGIVEAVSVPEENHLTIEVSGELSRHLLLITEKFKRLFDLRTDPEFVERPFQSNPLFVPIIAAHPGLRIPGAWDGFEVALRTILGQQVSVKAATTLMSRLVSKFGEPFHCDGEETLTRHSPRPEQLINADIASIGLPEKRAETVRAVASALLTDSLRWDTAKSLDEAIEMLTVMPSIGVWTANILAMRIMGESDAFPATDLVLRKAVVPRNAPAMKAAELEQMAEPWRPWRAYAAQMLWAFQAERDLK</sequence>
<dbReference type="SUPFAM" id="SSF48150">
    <property type="entry name" value="DNA-glycosylase"/>
    <property type="match status" value="1"/>
</dbReference>
<dbReference type="EC" id="3.2.2.21" evidence="13"/>
<dbReference type="InterPro" id="IPR051912">
    <property type="entry name" value="Alkylbase_DNA_Glycosylase/TA"/>
</dbReference>
<dbReference type="GO" id="GO:0005737">
    <property type="term" value="C:cytoplasm"/>
    <property type="evidence" value="ECO:0007669"/>
    <property type="project" value="TreeGrafter"/>
</dbReference>
<dbReference type="GO" id="GO:0008168">
    <property type="term" value="F:methyltransferase activity"/>
    <property type="evidence" value="ECO:0007669"/>
    <property type="project" value="UniProtKB-KW"/>
</dbReference>
<evidence type="ECO:0000256" key="5">
    <source>
        <dbReference type="ARBA" id="ARBA00022763"/>
    </source>
</evidence>
<dbReference type="Pfam" id="PF02805">
    <property type="entry name" value="Ada_Zn_binding"/>
    <property type="match status" value="1"/>
</dbReference>
<organism evidence="13">
    <name type="scientific">hydrothermal vent metagenome</name>
    <dbReference type="NCBI Taxonomy" id="652676"/>
    <lineage>
        <taxon>unclassified sequences</taxon>
        <taxon>metagenomes</taxon>
        <taxon>ecological metagenomes</taxon>
    </lineage>
</organism>
<dbReference type="PANTHER" id="PTHR43003">
    <property type="entry name" value="DNA-3-METHYLADENINE GLYCOSYLASE"/>
    <property type="match status" value="1"/>
</dbReference>
<comment type="cofactor">
    <cofactor evidence="1">
        <name>Zn(2+)</name>
        <dbReference type="ChEBI" id="CHEBI:29105"/>
    </cofactor>
</comment>
<dbReference type="InterPro" id="IPR035451">
    <property type="entry name" value="Ada-like_dom_sf"/>
</dbReference>
<dbReference type="Gene3D" id="3.30.310.20">
    <property type="entry name" value="DNA-3-methyladenine glycosylase AlkA, N-terminal domain"/>
    <property type="match status" value="1"/>
</dbReference>
<keyword evidence="9" id="KW-0010">Activator</keyword>
<dbReference type="SMART" id="SM00478">
    <property type="entry name" value="ENDO3c"/>
    <property type="match status" value="1"/>
</dbReference>
<dbReference type="PROSITE" id="PS00041">
    <property type="entry name" value="HTH_ARAC_FAMILY_1"/>
    <property type="match status" value="1"/>
</dbReference>
<keyword evidence="6" id="KW-0862">Zinc</keyword>
<evidence type="ECO:0000256" key="10">
    <source>
        <dbReference type="ARBA" id="ARBA00023163"/>
    </source>
</evidence>
<dbReference type="EMBL" id="UOEU01000169">
    <property type="protein sequence ID" value="VAW31156.1"/>
    <property type="molecule type" value="Genomic_DNA"/>
</dbReference>
<evidence type="ECO:0000256" key="1">
    <source>
        <dbReference type="ARBA" id="ARBA00001947"/>
    </source>
</evidence>
<dbReference type="InterPro" id="IPR010316">
    <property type="entry name" value="AlkA_N"/>
</dbReference>
<keyword evidence="2 13" id="KW-0489">Methyltransferase</keyword>
<dbReference type="GO" id="GO:0003700">
    <property type="term" value="F:DNA-binding transcription factor activity"/>
    <property type="evidence" value="ECO:0007669"/>
    <property type="project" value="InterPro"/>
</dbReference>
<evidence type="ECO:0000256" key="4">
    <source>
        <dbReference type="ARBA" id="ARBA00022723"/>
    </source>
</evidence>
<keyword evidence="5" id="KW-0227">DNA damage</keyword>
<dbReference type="PANTHER" id="PTHR43003:SF13">
    <property type="entry name" value="DNA-3-METHYLADENINE GLYCOSYLASE 2"/>
    <property type="match status" value="1"/>
</dbReference>
<dbReference type="AlphaFoldDB" id="A0A3B0VGH0"/>
<keyword evidence="4" id="KW-0479">Metal-binding</keyword>
<dbReference type="GO" id="GO:0032993">
    <property type="term" value="C:protein-DNA complex"/>
    <property type="evidence" value="ECO:0007669"/>
    <property type="project" value="TreeGrafter"/>
</dbReference>
<evidence type="ECO:0000256" key="2">
    <source>
        <dbReference type="ARBA" id="ARBA00022603"/>
    </source>
</evidence>
<dbReference type="Gene3D" id="1.10.1670.10">
    <property type="entry name" value="Helix-hairpin-Helix base-excision DNA repair enzymes (C-terminal)"/>
    <property type="match status" value="1"/>
</dbReference>
<dbReference type="GO" id="GO:0032259">
    <property type="term" value="P:methylation"/>
    <property type="evidence" value="ECO:0007669"/>
    <property type="project" value="UniProtKB-KW"/>
</dbReference>
<dbReference type="GO" id="GO:0006285">
    <property type="term" value="P:base-excision repair, AP site formation"/>
    <property type="evidence" value="ECO:0007669"/>
    <property type="project" value="TreeGrafter"/>
</dbReference>
<dbReference type="GO" id="GO:0043565">
    <property type="term" value="F:sequence-specific DNA binding"/>
    <property type="evidence" value="ECO:0007669"/>
    <property type="project" value="InterPro"/>
</dbReference>
<keyword evidence="13" id="KW-0326">Glycosidase</keyword>